<dbReference type="Gene3D" id="3.40.50.2300">
    <property type="match status" value="2"/>
</dbReference>
<name>A0A7V5CU29_9BACT</name>
<gene>
    <name evidence="5" type="ORF">ENW50_12375</name>
</gene>
<dbReference type="Pfam" id="PF13377">
    <property type="entry name" value="Peripla_BP_3"/>
    <property type="match status" value="1"/>
</dbReference>
<proteinExistence type="predicted"/>
<evidence type="ECO:0000313" key="5">
    <source>
        <dbReference type="EMBL" id="HGY95461.1"/>
    </source>
</evidence>
<dbReference type="PRINTS" id="PR00036">
    <property type="entry name" value="HTHLACI"/>
</dbReference>
<dbReference type="EMBL" id="DTKL01000078">
    <property type="protein sequence ID" value="HGY95461.1"/>
    <property type="molecule type" value="Genomic_DNA"/>
</dbReference>
<dbReference type="InterPro" id="IPR046335">
    <property type="entry name" value="LacI/GalR-like_sensor"/>
</dbReference>
<organism evidence="5">
    <name type="scientific">Acidobacterium capsulatum</name>
    <dbReference type="NCBI Taxonomy" id="33075"/>
    <lineage>
        <taxon>Bacteria</taxon>
        <taxon>Pseudomonadati</taxon>
        <taxon>Acidobacteriota</taxon>
        <taxon>Terriglobia</taxon>
        <taxon>Terriglobales</taxon>
        <taxon>Acidobacteriaceae</taxon>
        <taxon>Acidobacterium</taxon>
    </lineage>
</organism>
<dbReference type="SUPFAM" id="SSF53822">
    <property type="entry name" value="Periplasmic binding protein-like I"/>
    <property type="match status" value="1"/>
</dbReference>
<dbReference type="PANTHER" id="PTHR30146:SF109">
    <property type="entry name" value="HTH-TYPE TRANSCRIPTIONAL REGULATOR GALS"/>
    <property type="match status" value="1"/>
</dbReference>
<sequence length="353" mass="38145">MSKDKPQRKTTISDVAREAGVAQMTVSRVVNGGNYVSAEVRERVQRAIAKLGYQPNEAARILKGQRARTIGLIVPTLADSFFSACAHTVQEVSTRHGYMTLIQTSSNRAEVETSEIDMMAARNVAGLILVPMEMKASPGLLAVQSAGIPIVTLDRVVKGLSASEVLVENALGAEEGVRHLIGHGHKQIACLGYDADLLSIQERIHGYTTAMKEAGLHPQIWKVESAKSVALTLQRKLEGPQPPTALFTLNNVTTIQTLYTLQQMGIKLPRDLALVGFDDLELASLLTVPITVVRQSAHELGRSGAKLLFDMIRTGAPMKELPKTRLVLPTELVIRNSCGCKGVSREMPAAGRG</sequence>
<dbReference type="InterPro" id="IPR028082">
    <property type="entry name" value="Peripla_BP_I"/>
</dbReference>
<evidence type="ECO:0000256" key="3">
    <source>
        <dbReference type="ARBA" id="ARBA00023163"/>
    </source>
</evidence>
<dbReference type="PANTHER" id="PTHR30146">
    <property type="entry name" value="LACI-RELATED TRANSCRIPTIONAL REPRESSOR"/>
    <property type="match status" value="1"/>
</dbReference>
<dbReference type="AlphaFoldDB" id="A0A7V5CU29"/>
<evidence type="ECO:0000256" key="1">
    <source>
        <dbReference type="ARBA" id="ARBA00023015"/>
    </source>
</evidence>
<dbReference type="SUPFAM" id="SSF47413">
    <property type="entry name" value="lambda repressor-like DNA-binding domains"/>
    <property type="match status" value="1"/>
</dbReference>
<dbReference type="InterPro" id="IPR000843">
    <property type="entry name" value="HTH_LacI"/>
</dbReference>
<dbReference type="Pfam" id="PF00356">
    <property type="entry name" value="LacI"/>
    <property type="match status" value="1"/>
</dbReference>
<dbReference type="InterPro" id="IPR010982">
    <property type="entry name" value="Lambda_DNA-bd_dom_sf"/>
</dbReference>
<comment type="caution">
    <text evidence="5">The sequence shown here is derived from an EMBL/GenBank/DDBJ whole genome shotgun (WGS) entry which is preliminary data.</text>
</comment>
<keyword evidence="3" id="KW-0804">Transcription</keyword>
<dbReference type="CDD" id="cd06267">
    <property type="entry name" value="PBP1_LacI_sugar_binding-like"/>
    <property type="match status" value="1"/>
</dbReference>
<dbReference type="GO" id="GO:0003700">
    <property type="term" value="F:DNA-binding transcription factor activity"/>
    <property type="evidence" value="ECO:0007669"/>
    <property type="project" value="TreeGrafter"/>
</dbReference>
<dbReference type="Gene3D" id="1.10.260.40">
    <property type="entry name" value="lambda repressor-like DNA-binding domains"/>
    <property type="match status" value="1"/>
</dbReference>
<keyword evidence="1" id="KW-0805">Transcription regulation</keyword>
<reference evidence="5" key="1">
    <citation type="journal article" date="2020" name="mSystems">
        <title>Genome- and Community-Level Interaction Insights into Carbon Utilization and Element Cycling Functions of Hydrothermarchaeota in Hydrothermal Sediment.</title>
        <authorList>
            <person name="Zhou Z."/>
            <person name="Liu Y."/>
            <person name="Xu W."/>
            <person name="Pan J."/>
            <person name="Luo Z.H."/>
            <person name="Li M."/>
        </authorList>
    </citation>
    <scope>NUCLEOTIDE SEQUENCE [LARGE SCALE GENOMIC DNA]</scope>
    <source>
        <strain evidence="5">SpSt-855</strain>
    </source>
</reference>
<dbReference type="CDD" id="cd01392">
    <property type="entry name" value="HTH_LacI"/>
    <property type="match status" value="1"/>
</dbReference>
<feature type="domain" description="HTH lacI-type" evidence="4">
    <location>
        <begin position="10"/>
        <end position="64"/>
    </location>
</feature>
<dbReference type="PROSITE" id="PS50932">
    <property type="entry name" value="HTH_LACI_2"/>
    <property type="match status" value="1"/>
</dbReference>
<protein>
    <submittedName>
        <fullName evidence="5">LacI family transcriptional regulator</fullName>
    </submittedName>
</protein>
<keyword evidence="2" id="KW-0238">DNA-binding</keyword>
<evidence type="ECO:0000256" key="2">
    <source>
        <dbReference type="ARBA" id="ARBA00023125"/>
    </source>
</evidence>
<accession>A0A7V5CU29</accession>
<dbReference type="GO" id="GO:0000976">
    <property type="term" value="F:transcription cis-regulatory region binding"/>
    <property type="evidence" value="ECO:0007669"/>
    <property type="project" value="TreeGrafter"/>
</dbReference>
<evidence type="ECO:0000259" key="4">
    <source>
        <dbReference type="PROSITE" id="PS50932"/>
    </source>
</evidence>
<dbReference type="SMART" id="SM00354">
    <property type="entry name" value="HTH_LACI"/>
    <property type="match status" value="1"/>
</dbReference>